<keyword evidence="1 4" id="KW-0732">Signal</keyword>
<evidence type="ECO:0000259" key="5">
    <source>
        <dbReference type="SMART" id="SM00856"/>
    </source>
</evidence>
<dbReference type="FunFam" id="1.20.140.40:FF:000009">
    <property type="entry name" value="Invertase/pectin methylesterase inhibitor family protein"/>
    <property type="match status" value="1"/>
</dbReference>
<evidence type="ECO:0000256" key="1">
    <source>
        <dbReference type="ARBA" id="ARBA00022729"/>
    </source>
</evidence>
<evidence type="ECO:0000256" key="3">
    <source>
        <dbReference type="ARBA" id="ARBA00038471"/>
    </source>
</evidence>
<dbReference type="PANTHER" id="PTHR36710">
    <property type="entry name" value="PECTINESTERASE INHIBITOR-LIKE"/>
    <property type="match status" value="1"/>
</dbReference>
<feature type="chain" id="PRO_5042894300" description="Pectinesterase inhibitor domain-containing protein" evidence="4">
    <location>
        <begin position="51"/>
        <end position="211"/>
    </location>
</feature>
<dbReference type="InterPro" id="IPR034087">
    <property type="entry name" value="C/VIF1"/>
</dbReference>
<dbReference type="CDD" id="cd15796">
    <property type="entry name" value="CIF_like"/>
    <property type="match status" value="1"/>
</dbReference>
<reference evidence="6 7" key="1">
    <citation type="journal article" date="2023" name="Hortic Res">
        <title>Pangenome of water caltrop reveals structural variations and asymmetric subgenome divergence after allopolyploidization.</title>
        <authorList>
            <person name="Zhang X."/>
            <person name="Chen Y."/>
            <person name="Wang L."/>
            <person name="Yuan Y."/>
            <person name="Fang M."/>
            <person name="Shi L."/>
            <person name="Lu R."/>
            <person name="Comes H.P."/>
            <person name="Ma Y."/>
            <person name="Chen Y."/>
            <person name="Huang G."/>
            <person name="Zhou Y."/>
            <person name="Zheng Z."/>
            <person name="Qiu Y."/>
        </authorList>
    </citation>
    <scope>NUCLEOTIDE SEQUENCE [LARGE SCALE GENOMIC DNA]</scope>
    <source>
        <tissue evidence="6">Roots</tissue>
    </source>
</reference>
<organism evidence="6 7">
    <name type="scientific">Trapa incisa</name>
    <dbReference type="NCBI Taxonomy" id="236973"/>
    <lineage>
        <taxon>Eukaryota</taxon>
        <taxon>Viridiplantae</taxon>
        <taxon>Streptophyta</taxon>
        <taxon>Embryophyta</taxon>
        <taxon>Tracheophyta</taxon>
        <taxon>Spermatophyta</taxon>
        <taxon>Magnoliopsida</taxon>
        <taxon>eudicotyledons</taxon>
        <taxon>Gunneridae</taxon>
        <taxon>Pentapetalae</taxon>
        <taxon>rosids</taxon>
        <taxon>malvids</taxon>
        <taxon>Myrtales</taxon>
        <taxon>Lythraceae</taxon>
        <taxon>Trapa</taxon>
    </lineage>
</organism>
<dbReference type="InterPro" id="IPR006501">
    <property type="entry name" value="Pectinesterase_inhib_dom"/>
</dbReference>
<dbReference type="GO" id="GO:0004857">
    <property type="term" value="F:enzyme inhibitor activity"/>
    <property type="evidence" value="ECO:0007669"/>
    <property type="project" value="InterPro"/>
</dbReference>
<keyword evidence="2" id="KW-1015">Disulfide bond</keyword>
<dbReference type="NCBIfam" id="TIGR01614">
    <property type="entry name" value="PME_inhib"/>
    <property type="match status" value="1"/>
</dbReference>
<dbReference type="SUPFAM" id="SSF101148">
    <property type="entry name" value="Plant invertase/pectin methylesterase inhibitor"/>
    <property type="match status" value="1"/>
</dbReference>
<keyword evidence="7" id="KW-1185">Reference proteome</keyword>
<dbReference type="InterPro" id="IPR052421">
    <property type="entry name" value="PCW_Enzyme_Inhibitor"/>
</dbReference>
<dbReference type="Gene3D" id="1.20.140.40">
    <property type="entry name" value="Invertase/pectin methylesterase inhibitor family protein"/>
    <property type="match status" value="1"/>
</dbReference>
<gene>
    <name evidence="6" type="ORF">SAY87_031416</name>
</gene>
<dbReference type="AlphaFoldDB" id="A0AAN7QL53"/>
<proteinExistence type="inferred from homology"/>
<feature type="domain" description="Pectinesterase inhibitor" evidence="5">
    <location>
        <begin position="55"/>
        <end position="203"/>
    </location>
</feature>
<evidence type="ECO:0000256" key="2">
    <source>
        <dbReference type="ARBA" id="ARBA00023157"/>
    </source>
</evidence>
<feature type="signal peptide" evidence="4">
    <location>
        <begin position="1"/>
        <end position="50"/>
    </location>
</feature>
<evidence type="ECO:0000256" key="4">
    <source>
        <dbReference type="SAM" id="SignalP"/>
    </source>
</evidence>
<protein>
    <recommendedName>
        <fullName evidence="5">Pectinesterase inhibitor domain-containing protein</fullName>
    </recommendedName>
</protein>
<name>A0AAN7QL53_9MYRT</name>
<evidence type="ECO:0000313" key="6">
    <source>
        <dbReference type="EMBL" id="KAK4770884.1"/>
    </source>
</evidence>
<comment type="caution">
    <text evidence="6">The sequence shown here is derived from an EMBL/GenBank/DDBJ whole genome shotgun (WGS) entry which is preliminary data.</text>
</comment>
<dbReference type="InterPro" id="IPR035513">
    <property type="entry name" value="Invertase/methylesterase_inhib"/>
</dbReference>
<accession>A0AAN7QL53</accession>
<sequence length="211" mass="22602">MVWSCKFFSSPITQYTRKQTEPIMRIPPPLLFPLSLLLLLLLLLLPTSHSSSSSNGEDLIDQTCKLTPFYDLCQSSLRSSPSSSSSDLRGLAQIMAGSVLDGANRTLGQIQQLLDRSSPADPAADQPLAYCAELYIPVVKYSLPQAIDALSKGRLGFAVYGITDTMNEAGDCNKKISSGDGSSSPVSDGNMLVMDLAAVALSIIKVLQKSL</sequence>
<comment type="similarity">
    <text evidence="3">Belongs to the PMEI family.</text>
</comment>
<dbReference type="Pfam" id="PF04043">
    <property type="entry name" value="PMEI"/>
    <property type="match status" value="1"/>
</dbReference>
<dbReference type="EMBL" id="JAXIOK010000005">
    <property type="protein sequence ID" value="KAK4770884.1"/>
    <property type="molecule type" value="Genomic_DNA"/>
</dbReference>
<dbReference type="SMART" id="SM00856">
    <property type="entry name" value="PMEI"/>
    <property type="match status" value="1"/>
</dbReference>
<dbReference type="Proteomes" id="UP001345219">
    <property type="component" value="Chromosome 24"/>
</dbReference>
<dbReference type="PANTHER" id="PTHR36710:SF18">
    <property type="entry name" value="PECTINESTERASE INHIBITOR 5-RELATED"/>
    <property type="match status" value="1"/>
</dbReference>
<evidence type="ECO:0000313" key="7">
    <source>
        <dbReference type="Proteomes" id="UP001345219"/>
    </source>
</evidence>